<evidence type="ECO:0000313" key="2">
    <source>
        <dbReference type="Proteomes" id="UP000241655"/>
    </source>
</evidence>
<dbReference type="Proteomes" id="UP000241655">
    <property type="component" value="Segment"/>
</dbReference>
<name>A0A2P1CCP8_9CAUD</name>
<protein>
    <submittedName>
        <fullName evidence="1">Uncharacterized protein</fullName>
    </submittedName>
</protein>
<sequence length="54" mass="6084">MKTGQYIVQIDKRFYGPFSERGTAETWGHDRAAEVSKRLGDAVISWDIIALEAV</sequence>
<accession>A0A2P1CCP8</accession>
<reference evidence="1 2" key="1">
    <citation type="submission" date="2018-02" db="EMBL/GenBank/DDBJ databases">
        <authorList>
            <person name="Ng W.L."/>
            <person name="Stoner T.H."/>
            <person name="Russell D.A."/>
            <person name="Garlena R.A."/>
            <person name="Stoner T.H."/>
            <person name="Pope W.H."/>
            <person name="Jacobs-Sera D."/>
            <person name="Hatfull G.F."/>
        </authorList>
    </citation>
    <scope>NUCLEOTIDE SEQUENCE [LARGE SCALE GENOMIC DNA]</scope>
</reference>
<proteinExistence type="predicted"/>
<organism evidence="1 2">
    <name type="scientific">Mycobacterium phage Baloo</name>
    <dbReference type="NCBI Taxonomy" id="2099645"/>
    <lineage>
        <taxon>Viruses</taxon>
        <taxon>Duplodnaviria</taxon>
        <taxon>Heunggongvirae</taxon>
        <taxon>Uroviricota</taxon>
        <taxon>Caudoviricetes</taxon>
        <taxon>Bclasvirinae</taxon>
        <taxon>Pipefishvirus</taxon>
        <taxon>Pipefishvirus athena</taxon>
    </lineage>
</organism>
<dbReference type="EMBL" id="MG920059">
    <property type="protein sequence ID" value="AVJ49008.1"/>
    <property type="molecule type" value="Genomic_DNA"/>
</dbReference>
<evidence type="ECO:0000313" key="1">
    <source>
        <dbReference type="EMBL" id="AVJ49008.1"/>
    </source>
</evidence>
<gene>
    <name evidence="1" type="primary">2</name>
    <name evidence="1" type="ORF">PBI_BALOO_2</name>
</gene>